<reference evidence="2 3" key="1">
    <citation type="submission" date="2018-02" db="EMBL/GenBank/DDBJ databases">
        <title>The genomes of Aspergillus section Nigri reveals drivers in fungal speciation.</title>
        <authorList>
            <consortium name="DOE Joint Genome Institute"/>
            <person name="Vesth T.C."/>
            <person name="Nybo J."/>
            <person name="Theobald S."/>
            <person name="Brandl J."/>
            <person name="Frisvad J.C."/>
            <person name="Nielsen K.F."/>
            <person name="Lyhne E.K."/>
            <person name="Kogle M.E."/>
            <person name="Kuo A."/>
            <person name="Riley R."/>
            <person name="Clum A."/>
            <person name="Nolan M."/>
            <person name="Lipzen A."/>
            <person name="Salamov A."/>
            <person name="Henrissat B."/>
            <person name="Wiebenga A."/>
            <person name="De vries R.P."/>
            <person name="Grigoriev I.V."/>
            <person name="Mortensen U.H."/>
            <person name="Andersen M.R."/>
            <person name="Baker S.E."/>
        </authorList>
    </citation>
    <scope>NUCLEOTIDE SEQUENCE [LARGE SCALE GENOMIC DNA]</scope>
    <source>
        <strain evidence="2 3">CBS 707.79</strain>
    </source>
</reference>
<dbReference type="InterPro" id="IPR032466">
    <property type="entry name" value="Metal_Hydrolase"/>
</dbReference>
<dbReference type="STRING" id="1448320.A0A319D2H0"/>
<feature type="domain" description="Amidohydrolase-related" evidence="1">
    <location>
        <begin position="153"/>
        <end position="514"/>
    </location>
</feature>
<dbReference type="GO" id="GO:0005737">
    <property type="term" value="C:cytoplasm"/>
    <property type="evidence" value="ECO:0007669"/>
    <property type="project" value="TreeGrafter"/>
</dbReference>
<dbReference type="OrthoDB" id="10258955at2759"/>
<dbReference type="EMBL" id="KZ826072">
    <property type="protein sequence ID" value="PYH88717.1"/>
    <property type="molecule type" value="Genomic_DNA"/>
</dbReference>
<dbReference type="InterPro" id="IPR050138">
    <property type="entry name" value="DHOase/Allantoinase_Hydrolase"/>
</dbReference>
<gene>
    <name evidence="2" type="ORF">BO71DRAFT_403647</name>
</gene>
<evidence type="ECO:0000259" key="1">
    <source>
        <dbReference type="Pfam" id="PF01979"/>
    </source>
</evidence>
<proteinExistence type="predicted"/>
<keyword evidence="3" id="KW-1185">Reference proteome</keyword>
<dbReference type="VEuPathDB" id="FungiDB:BO71DRAFT_403647"/>
<name>A0A319D2H0_9EURO</name>
<dbReference type="GO" id="GO:0004038">
    <property type="term" value="F:allantoinase activity"/>
    <property type="evidence" value="ECO:0007669"/>
    <property type="project" value="TreeGrafter"/>
</dbReference>
<dbReference type="InterPro" id="IPR011059">
    <property type="entry name" value="Metal-dep_hydrolase_composite"/>
</dbReference>
<dbReference type="PANTHER" id="PTHR43668:SF5">
    <property type="entry name" value="AMIDOHYDROLASE 3 DOMAIN-CONTAINING PROTEIN"/>
    <property type="match status" value="1"/>
</dbReference>
<dbReference type="InterPro" id="IPR006680">
    <property type="entry name" value="Amidohydro-rel"/>
</dbReference>
<dbReference type="Gene3D" id="3.20.20.140">
    <property type="entry name" value="Metal-dependent hydrolases"/>
    <property type="match status" value="2"/>
</dbReference>
<dbReference type="SUPFAM" id="SSF51338">
    <property type="entry name" value="Composite domain of metallo-dependent hydrolases"/>
    <property type="match status" value="1"/>
</dbReference>
<dbReference type="AlphaFoldDB" id="A0A319D2H0"/>
<dbReference type="SUPFAM" id="SSF51556">
    <property type="entry name" value="Metallo-dependent hydrolases"/>
    <property type="match status" value="1"/>
</dbReference>
<evidence type="ECO:0000313" key="3">
    <source>
        <dbReference type="Proteomes" id="UP000247810"/>
    </source>
</evidence>
<protein>
    <recommendedName>
        <fullName evidence="1">Amidohydrolase-related domain-containing protein</fullName>
    </recommendedName>
</protein>
<dbReference type="Proteomes" id="UP000247810">
    <property type="component" value="Unassembled WGS sequence"/>
</dbReference>
<organism evidence="2 3">
    <name type="scientific">Aspergillus ellipticus CBS 707.79</name>
    <dbReference type="NCBI Taxonomy" id="1448320"/>
    <lineage>
        <taxon>Eukaryota</taxon>
        <taxon>Fungi</taxon>
        <taxon>Dikarya</taxon>
        <taxon>Ascomycota</taxon>
        <taxon>Pezizomycotina</taxon>
        <taxon>Eurotiomycetes</taxon>
        <taxon>Eurotiomycetidae</taxon>
        <taxon>Eurotiales</taxon>
        <taxon>Aspergillaceae</taxon>
        <taxon>Aspergillus</taxon>
        <taxon>Aspergillus subgen. Circumdati</taxon>
    </lineage>
</organism>
<dbReference type="GO" id="GO:0006145">
    <property type="term" value="P:purine nucleobase catabolic process"/>
    <property type="evidence" value="ECO:0007669"/>
    <property type="project" value="TreeGrafter"/>
</dbReference>
<dbReference type="Pfam" id="PF01979">
    <property type="entry name" value="Amidohydro_1"/>
    <property type="match status" value="1"/>
</dbReference>
<dbReference type="PANTHER" id="PTHR43668">
    <property type="entry name" value="ALLANTOINASE"/>
    <property type="match status" value="1"/>
</dbReference>
<accession>A0A319D2H0</accession>
<evidence type="ECO:0000313" key="2">
    <source>
        <dbReference type="EMBL" id="PYH88717.1"/>
    </source>
</evidence>
<sequence length="958" mass="102674">MGRMPQPSHLPRVDRHRLYAGLLCLFGIALLAQSQWTLFSRQPAGPGPAVQQLARHQATQLEDNLHKCRRLHQTPIPAEFPPPADRVNPRWNAASGQTQTVILRNATLFDGEQTIDHAVDIVLERGVISDVVANQGANFVDEEAAVFELDGRFVTPGLVDMHSHHLGGPHPSLDVTDDVNEVHPDSGPLTPFVRALDGLKAYDETATMFASGGITSSLILPGSANVMGGEAVMVKNRLNSGKAAEQVVEDLLLEHGIPDAQRHRYMKMACGENPKRVYGHTRMGNAYVFRKQMADAQKLLQSQDSWCLAAAAAQEAGNSDAIAKLLANGGVPENLALESSVAMLRGQVGVNIHCYEPEDMEAMIRHSQEFGFQIQAFHHAQGAWRVPEMIKESGHNITVATFSNFAHYKFEAYDASLYAGKILHEHGVPVAYKSDASEEVLNAKYLLSQAAEGHSFGLPENAALQSVTSVPATSLGVNDRIGYARPGYDADLAIWDSHPLSNGATPLQVYIDGQATLEDRLGSGSLSHGAVSQPPVFPVSPSMRPSISEDDKAATCSQSQHLDEKLLITGIRKSFIPLPDAISLTEGRLEMALDGGRITCLGNEGQCAFAAANYTSVQLTDGHLLPGLTAVTAHGLGLVDIVMEPTTGDGGNAIPKDDVADDAVAYAKYGLRLQGKDLERAKLGGITKVVTVPLVANPAGVFLHGVSTAFKASGEGTIVDGRILQDDVALHLNIGQEGNSPITASVSSAIALLRRLLTENEDANNTYGRAVNGSLPIVVHVTNHNDMLQLVKVKQDFPSLNMVFFEASEASLVAEQLAEANISLIYTSVRPNADIWERKDLPVGPPLTVSPMKTLFDAGVKFGIAQAGFSDSAIHNLAIDAGFAHKVTGLSELDVVNLVSKNIEEILGLHLDTVESGGINGGRDFVLYEGNPLEWGARVVFTVDGSSQKVVECWPDAN</sequence>